<keyword evidence="4" id="KW-1185">Reference proteome</keyword>
<evidence type="ECO:0000256" key="1">
    <source>
        <dbReference type="SAM" id="MobiDB-lite"/>
    </source>
</evidence>
<dbReference type="GeneTree" id="ENSGT00930000152933"/>
<reference evidence="3" key="2">
    <citation type="submission" date="2025-09" db="UniProtKB">
        <authorList>
            <consortium name="Ensembl"/>
        </authorList>
    </citation>
    <scope>IDENTIFICATION</scope>
</reference>
<feature type="compositionally biased region" description="Low complexity" evidence="1">
    <location>
        <begin position="307"/>
        <end position="317"/>
    </location>
</feature>
<feature type="compositionally biased region" description="Pro residues" evidence="1">
    <location>
        <begin position="281"/>
        <end position="292"/>
    </location>
</feature>
<feature type="chain" id="PRO_5034086608" evidence="2">
    <location>
        <begin position="19"/>
        <end position="455"/>
    </location>
</feature>
<evidence type="ECO:0000313" key="4">
    <source>
        <dbReference type="Proteomes" id="UP000694388"/>
    </source>
</evidence>
<dbReference type="AlphaFoldDB" id="A0A8C4X2A5"/>
<feature type="signal peptide" evidence="2">
    <location>
        <begin position="1"/>
        <end position="18"/>
    </location>
</feature>
<keyword evidence="2" id="KW-0732">Signal</keyword>
<reference evidence="3" key="1">
    <citation type="submission" date="2025-08" db="UniProtKB">
        <authorList>
            <consortium name="Ensembl"/>
        </authorList>
    </citation>
    <scope>IDENTIFICATION</scope>
</reference>
<organism evidence="3 4">
    <name type="scientific">Eptatretus burgeri</name>
    <name type="common">Inshore hagfish</name>
    <dbReference type="NCBI Taxonomy" id="7764"/>
    <lineage>
        <taxon>Eukaryota</taxon>
        <taxon>Metazoa</taxon>
        <taxon>Chordata</taxon>
        <taxon>Craniata</taxon>
        <taxon>Vertebrata</taxon>
        <taxon>Cyclostomata</taxon>
        <taxon>Myxini</taxon>
        <taxon>Myxiniformes</taxon>
        <taxon>Myxinidae</taxon>
        <taxon>Eptatretinae</taxon>
        <taxon>Eptatretus</taxon>
    </lineage>
</organism>
<evidence type="ECO:0000313" key="3">
    <source>
        <dbReference type="Ensembl" id="ENSEBUP00000027510.1"/>
    </source>
</evidence>
<sequence>MLSTNGILLAFVIQISSAGLYRSISVELSCCSEHFLLCRMQSSLYPSPILLPVWPYHVPCHLNVLEFQRRSCKYLWTDGLMTPSHKLPGTTFQPDMMQWTPEHTHQHLTPWQPASAMPPPVQRLDLPPSLSLPPHKASLACPGPDVYTAHLQRGQTYLWANDDISELTASNLLKKYAEKYSGSTDAAVAAAAAAAAAATAAATGGYHESTGGVQGLANNGPKSDSDPSWATAIYTLNAVPDLIRSGSSTPLPPAEAAVGGSPSLGAAIQDSGYAPSSRLSPAPPTPTAPPSAAPTATNAPPQPQPPTTGTQPLTTPARDYPSAYSSNGATVGAGTGSSGGGSSSYIPAVSFCGQPHPGTCGYAPVPSAVYGYPTSHYLAPQGTVGYVGHQPASSAFMAPPGIFPHPAAAAGSASYGTFPGPPSFGGEAAGVPALSRKAFYGGRDGELEYDSRYGV</sequence>
<dbReference type="Proteomes" id="UP000694388">
    <property type="component" value="Unplaced"/>
</dbReference>
<proteinExistence type="predicted"/>
<accession>A0A8C4X2A5</accession>
<protein>
    <submittedName>
        <fullName evidence="3">Uncharacterized protein</fullName>
    </submittedName>
</protein>
<dbReference type="Ensembl" id="ENSEBUT00000028086.1">
    <property type="protein sequence ID" value="ENSEBUP00000027510.1"/>
    <property type="gene ID" value="ENSEBUG00000016853.1"/>
</dbReference>
<name>A0A8C4X2A5_EPTBU</name>
<evidence type="ECO:0000256" key="2">
    <source>
        <dbReference type="SAM" id="SignalP"/>
    </source>
</evidence>
<feature type="region of interest" description="Disordered" evidence="1">
    <location>
        <begin position="246"/>
        <end position="339"/>
    </location>
</feature>